<reference evidence="5" key="1">
    <citation type="journal article" date="2011" name="MBio">
        <title>Novel metabolic attributes of the genus Cyanothece, comprising a group of unicellular nitrogen-fixing Cyanobacteria.</title>
        <authorList>
            <person name="Bandyopadhyay A."/>
            <person name="Elvitigala T."/>
            <person name="Welsh E."/>
            <person name="Stockel J."/>
            <person name="Liberton M."/>
            <person name="Min H."/>
            <person name="Sherman L.A."/>
            <person name="Pakrasi H.B."/>
        </authorList>
    </citation>
    <scope>NUCLEOTIDE SEQUENCE [LARGE SCALE GENOMIC DNA]</scope>
    <source>
        <strain evidence="5">PCC 7822</strain>
    </source>
</reference>
<evidence type="ECO:0000313" key="5">
    <source>
        <dbReference type="Proteomes" id="UP000008206"/>
    </source>
</evidence>
<dbReference type="EMBL" id="CP002198">
    <property type="protein sequence ID" value="ADN12255.1"/>
    <property type="molecule type" value="Genomic_DNA"/>
</dbReference>
<evidence type="ECO:0000256" key="1">
    <source>
        <dbReference type="ARBA" id="ARBA00009129"/>
    </source>
</evidence>
<evidence type="ECO:0000259" key="3">
    <source>
        <dbReference type="Pfam" id="PF05532"/>
    </source>
</evidence>
<name>E0UJL1_GLOV7</name>
<accession>E0UJL1</accession>
<keyword evidence="2" id="KW-0175">Coiled coil</keyword>
<dbReference type="HOGENOM" id="CLU_135567_1_0_3"/>
<feature type="domain" description="CsbD-like" evidence="3">
    <location>
        <begin position="5"/>
        <end position="56"/>
    </location>
</feature>
<dbReference type="InterPro" id="IPR008462">
    <property type="entry name" value="CsbD"/>
</dbReference>
<dbReference type="AlphaFoldDB" id="E0UJL1"/>
<dbReference type="Proteomes" id="UP000008206">
    <property type="component" value="Chromosome"/>
</dbReference>
<keyword evidence="5" id="KW-1185">Reference proteome</keyword>
<gene>
    <name evidence="4" type="ordered locus">Cyan7822_0205</name>
</gene>
<dbReference type="STRING" id="497965.Cyan7822_0205"/>
<dbReference type="KEGG" id="cyj:Cyan7822_0205"/>
<proteinExistence type="inferred from homology"/>
<dbReference type="InterPro" id="IPR036629">
    <property type="entry name" value="YjbJ_sf"/>
</dbReference>
<dbReference type="Gene3D" id="1.10.1470.10">
    <property type="entry name" value="YjbJ"/>
    <property type="match status" value="1"/>
</dbReference>
<evidence type="ECO:0000256" key="2">
    <source>
        <dbReference type="SAM" id="Coils"/>
    </source>
</evidence>
<organism evidence="4 5">
    <name type="scientific">Gloeothece verrucosa (strain PCC 7822)</name>
    <name type="common">Cyanothece sp. (strain PCC 7822)</name>
    <dbReference type="NCBI Taxonomy" id="497965"/>
    <lineage>
        <taxon>Bacteria</taxon>
        <taxon>Bacillati</taxon>
        <taxon>Cyanobacteriota</taxon>
        <taxon>Cyanophyceae</taxon>
        <taxon>Oscillatoriophycideae</taxon>
        <taxon>Chroococcales</taxon>
        <taxon>Aphanothecaceae</taxon>
        <taxon>Gloeothece</taxon>
        <taxon>Gloeothece verrucosa</taxon>
    </lineage>
</organism>
<dbReference type="Pfam" id="PF05532">
    <property type="entry name" value="CsbD"/>
    <property type="match status" value="1"/>
</dbReference>
<sequence>MSIEDRVDATVKNIDGKLQEALGEITGDPKAKTEGKAKQMEAEIQHSVENLKDEIKQAIN</sequence>
<comment type="similarity">
    <text evidence="1">Belongs to the UPF0337 (CsbD) family.</text>
</comment>
<evidence type="ECO:0000313" key="4">
    <source>
        <dbReference type="EMBL" id="ADN12255.1"/>
    </source>
</evidence>
<protein>
    <submittedName>
        <fullName evidence="4">CsbD family protein</fullName>
    </submittedName>
</protein>
<dbReference type="OrthoDB" id="465089at2"/>
<dbReference type="eggNOG" id="COG3237">
    <property type="taxonomic scope" value="Bacteria"/>
</dbReference>
<dbReference type="RefSeq" id="WP_013320365.1">
    <property type="nucleotide sequence ID" value="NC_014501.1"/>
</dbReference>
<feature type="coiled-coil region" evidence="2">
    <location>
        <begin position="30"/>
        <end position="57"/>
    </location>
</feature>
<dbReference type="SUPFAM" id="SSF69047">
    <property type="entry name" value="Hypothetical protein YjbJ"/>
    <property type="match status" value="1"/>
</dbReference>